<name>A0A3M7R8Q1_BRAPC</name>
<protein>
    <submittedName>
        <fullName evidence="1">Uncharacterized protein</fullName>
    </submittedName>
</protein>
<comment type="caution">
    <text evidence="1">The sequence shown here is derived from an EMBL/GenBank/DDBJ whole genome shotgun (WGS) entry which is preliminary data.</text>
</comment>
<sequence>MKLKKQQIWHLKWTDAIKKLFTIEMNTTSLKKSKKSNCQMLFLSMIVSIQQKSIMAIANAQTTKVVTNDKHVINNRKQILNLIFFDI</sequence>
<proteinExistence type="predicted"/>
<keyword evidence="2" id="KW-1185">Reference proteome</keyword>
<gene>
    <name evidence="1" type="ORF">BpHYR1_042761</name>
</gene>
<accession>A0A3M7R8Q1</accession>
<evidence type="ECO:0000313" key="2">
    <source>
        <dbReference type="Proteomes" id="UP000276133"/>
    </source>
</evidence>
<organism evidence="1 2">
    <name type="scientific">Brachionus plicatilis</name>
    <name type="common">Marine rotifer</name>
    <name type="synonym">Brachionus muelleri</name>
    <dbReference type="NCBI Taxonomy" id="10195"/>
    <lineage>
        <taxon>Eukaryota</taxon>
        <taxon>Metazoa</taxon>
        <taxon>Spiralia</taxon>
        <taxon>Gnathifera</taxon>
        <taxon>Rotifera</taxon>
        <taxon>Eurotatoria</taxon>
        <taxon>Monogononta</taxon>
        <taxon>Pseudotrocha</taxon>
        <taxon>Ploima</taxon>
        <taxon>Brachionidae</taxon>
        <taxon>Brachionus</taxon>
    </lineage>
</organism>
<dbReference type="Proteomes" id="UP000276133">
    <property type="component" value="Unassembled WGS sequence"/>
</dbReference>
<evidence type="ECO:0000313" key="1">
    <source>
        <dbReference type="EMBL" id="RNA19595.1"/>
    </source>
</evidence>
<reference evidence="1 2" key="1">
    <citation type="journal article" date="2018" name="Sci. Rep.">
        <title>Genomic signatures of local adaptation to the degree of environmental predictability in rotifers.</title>
        <authorList>
            <person name="Franch-Gras L."/>
            <person name="Hahn C."/>
            <person name="Garcia-Roger E.M."/>
            <person name="Carmona M.J."/>
            <person name="Serra M."/>
            <person name="Gomez A."/>
        </authorList>
    </citation>
    <scope>NUCLEOTIDE SEQUENCE [LARGE SCALE GENOMIC DNA]</scope>
    <source>
        <strain evidence="1">HYR1</strain>
    </source>
</reference>
<dbReference type="AlphaFoldDB" id="A0A3M7R8Q1"/>
<dbReference type="EMBL" id="REGN01004018">
    <property type="protein sequence ID" value="RNA19595.1"/>
    <property type="molecule type" value="Genomic_DNA"/>
</dbReference>